<dbReference type="AlphaFoldDB" id="A0A382AUY4"/>
<dbReference type="CDD" id="cd04186">
    <property type="entry name" value="GT_2_like_c"/>
    <property type="match status" value="1"/>
</dbReference>
<keyword evidence="4" id="KW-1133">Transmembrane helix</keyword>
<keyword evidence="3" id="KW-0808">Transferase</keyword>
<evidence type="ECO:0000256" key="3">
    <source>
        <dbReference type="ARBA" id="ARBA00022679"/>
    </source>
</evidence>
<dbReference type="Gene3D" id="3.90.550.10">
    <property type="entry name" value="Spore Coat Polysaccharide Biosynthesis Protein SpsA, Chain A"/>
    <property type="match status" value="1"/>
</dbReference>
<evidence type="ECO:0000256" key="2">
    <source>
        <dbReference type="ARBA" id="ARBA00022676"/>
    </source>
</evidence>
<organism evidence="6">
    <name type="scientific">marine metagenome</name>
    <dbReference type="NCBI Taxonomy" id="408172"/>
    <lineage>
        <taxon>unclassified sequences</taxon>
        <taxon>metagenomes</taxon>
        <taxon>ecological metagenomes</taxon>
    </lineage>
</organism>
<evidence type="ECO:0000313" key="6">
    <source>
        <dbReference type="EMBL" id="SVB05248.1"/>
    </source>
</evidence>
<feature type="transmembrane region" description="Helical" evidence="4">
    <location>
        <begin position="251"/>
        <end position="276"/>
    </location>
</feature>
<name>A0A382AUY4_9ZZZZ</name>
<dbReference type="InterPro" id="IPR001173">
    <property type="entry name" value="Glyco_trans_2-like"/>
</dbReference>
<feature type="transmembrane region" description="Helical" evidence="4">
    <location>
        <begin position="282"/>
        <end position="301"/>
    </location>
</feature>
<dbReference type="PANTHER" id="PTHR43179">
    <property type="entry name" value="RHAMNOSYLTRANSFERASE WBBL"/>
    <property type="match status" value="1"/>
</dbReference>
<evidence type="ECO:0000259" key="5">
    <source>
        <dbReference type="Pfam" id="PF00535"/>
    </source>
</evidence>
<dbReference type="PANTHER" id="PTHR43179:SF12">
    <property type="entry name" value="GALACTOFURANOSYLTRANSFERASE GLFT2"/>
    <property type="match status" value="1"/>
</dbReference>
<evidence type="ECO:0000256" key="1">
    <source>
        <dbReference type="ARBA" id="ARBA00006739"/>
    </source>
</evidence>
<protein>
    <recommendedName>
        <fullName evidence="5">Glycosyltransferase 2-like domain-containing protein</fullName>
    </recommendedName>
</protein>
<comment type="similarity">
    <text evidence="1">Belongs to the glycosyltransferase 2 family.</text>
</comment>
<dbReference type="EMBL" id="UINC01026921">
    <property type="protein sequence ID" value="SVB05248.1"/>
    <property type="molecule type" value="Genomic_DNA"/>
</dbReference>
<sequence>MDHPKVSVIIPHWNGVEVLAECLESLVQTEYENLEIIVVDNASTDDSSDWVSRTFPHVILIENDYNYGYAGGCNRGAKASNGEYLVFLNNDTIQDTNWLEPLADFLRLNTKVAAVQPKILNFFERSKFDYAGGAGGWLDVLGFPFARGRIFQELETDEGQYDGMRPVFWASGTALMVRKDDFETVGGFDEKFFAHQEEIDLCWKFQLMGKEIWAIPSAVVYHKNAMTLPMFSRKKQYLNHRNSMLMVLTNYSLPLTLYIAPIRIALEFVALIYSMVRFDMNHMIGIVQSLFWIFFHPHVIWKRRRHTKQIRKVKDKDILPWLYWGSVVFDYYIRRKKRSTDIIKE</sequence>
<proteinExistence type="inferred from homology"/>
<accession>A0A382AUY4</accession>
<dbReference type="InterPro" id="IPR029044">
    <property type="entry name" value="Nucleotide-diphossugar_trans"/>
</dbReference>
<dbReference type="SUPFAM" id="SSF53448">
    <property type="entry name" value="Nucleotide-diphospho-sugar transferases"/>
    <property type="match status" value="1"/>
</dbReference>
<gene>
    <name evidence="6" type="ORF">METZ01_LOCUS158102</name>
</gene>
<evidence type="ECO:0000256" key="4">
    <source>
        <dbReference type="SAM" id="Phobius"/>
    </source>
</evidence>
<reference evidence="6" key="1">
    <citation type="submission" date="2018-05" db="EMBL/GenBank/DDBJ databases">
        <authorList>
            <person name="Lanie J.A."/>
            <person name="Ng W.-L."/>
            <person name="Kazmierczak K.M."/>
            <person name="Andrzejewski T.M."/>
            <person name="Davidsen T.M."/>
            <person name="Wayne K.J."/>
            <person name="Tettelin H."/>
            <person name="Glass J.I."/>
            <person name="Rusch D."/>
            <person name="Podicherti R."/>
            <person name="Tsui H.-C.T."/>
            <person name="Winkler M.E."/>
        </authorList>
    </citation>
    <scope>NUCLEOTIDE SEQUENCE</scope>
</reference>
<keyword evidence="2" id="KW-0328">Glycosyltransferase</keyword>
<dbReference type="Pfam" id="PF00535">
    <property type="entry name" value="Glycos_transf_2"/>
    <property type="match status" value="1"/>
</dbReference>
<dbReference type="GO" id="GO:0016757">
    <property type="term" value="F:glycosyltransferase activity"/>
    <property type="evidence" value="ECO:0007669"/>
    <property type="project" value="UniProtKB-KW"/>
</dbReference>
<keyword evidence="4" id="KW-0812">Transmembrane</keyword>
<feature type="domain" description="Glycosyltransferase 2-like" evidence="5">
    <location>
        <begin position="7"/>
        <end position="120"/>
    </location>
</feature>
<keyword evidence="4" id="KW-0472">Membrane</keyword>